<accession>A0A5C3LYP8</accession>
<feature type="region of interest" description="Disordered" evidence="1">
    <location>
        <begin position="1058"/>
        <end position="1082"/>
    </location>
</feature>
<proteinExistence type="predicted"/>
<organism evidence="2 3">
    <name type="scientific">Crucibulum laeve</name>
    <dbReference type="NCBI Taxonomy" id="68775"/>
    <lineage>
        <taxon>Eukaryota</taxon>
        <taxon>Fungi</taxon>
        <taxon>Dikarya</taxon>
        <taxon>Basidiomycota</taxon>
        <taxon>Agaricomycotina</taxon>
        <taxon>Agaricomycetes</taxon>
        <taxon>Agaricomycetidae</taxon>
        <taxon>Agaricales</taxon>
        <taxon>Agaricineae</taxon>
        <taxon>Nidulariaceae</taxon>
        <taxon>Crucibulum</taxon>
    </lineage>
</organism>
<evidence type="ECO:0000313" key="2">
    <source>
        <dbReference type="EMBL" id="TFK37256.1"/>
    </source>
</evidence>
<sequence>MAQRSPHTPSATPAQSKRSAFASSSTLIPGSARRSSTSSLSSGGYAALSPNLSVGATPSPSSNHTTTPAGSGIPAFRSLRSLLPFGPGKNATPISASVSPSPNASTTSRSPFASFGSVRRSMTKERERQAPFPNDILPIISIGNAAHDVDDVAVRRSVSLSRLEKPLPSRPMSAVHSNPFHEENDALMASVAPVLRTPSPGPPLSAELSTIIEADTSGLSKQIPNSSPTESRSPSPPGTSSPTILNSNFLYPTALNADSHSSGPSTPNTQQSHSDTNDADTSALDLSTTHLAAQVREAMQETESSSVARAWRNTSQAVIIDGDVNPSPDPDASFDLDALDPDLQALLSPNSVSAGKQVSSIGSQPSPTPSPVTPIFASAPSSTNRTRPRPSGSLLPRLRSSNSSTPSPTTSTFPNSSPGASTFNTTAQPSPSRTIIYHTGDTAPSSPITPIAPSPVIPSTSTPAVKRPFSSTISPPRIFAPSSSSTFSAGSAARVFGRFTDRSNAEDASSGSAGPNGIGKGRPATRTLRQVMLGTTGDNVSNASLSPNPASTPPSPSRLSGRASLDARRPILDTRGSVSLDTRRPNQLFSREASGSPERDHRMSEMESPQAEEPYYRPSLDSTATRPSFDSVRPSLDRGSSSASVARFREREGRTPSERFSPSPAPSASGSANRIGASRNRKRSMSVQEKLTRGGRFGDLGLGMPRPGSSMSANGRRVRGGEGSIGSDGTLRGDRTTEGPGPKPEWLGPRTVKAFRAAGLLDFERSPNGSGGGSDMEMHRERSGSTSILAPPSSGGLAKFSSLRSASEYNPSYSRAHSRMAFSEAGVTGRRGSESFGGSVSTYGGDGSGLMESPTFTTSSGSRDRDSRDTPRSASTAPTSISGSSFGYLGRDRGDRDKERERDKEELRELKEKHSTETAALLGALSDSQRTVRILREENEELRDRLERLADADAENGELRRICGELRRESADLRRELAMVRANARVAESRRGLTSTPIAKQNGTTQAWSTARPSRTWSSRGHDSDYETENLDSSTINSHLDHRTVGEEHALEHAASLLEDAVPSSSTPAKPRRRYSTSSSIFPVPPPNMTMLLYDDPTTSTKSNSDKSSIENSFRFSIPSHSRSQSMKSQSPLASFRALNGANGHTPNKSITSNSSISPTTANFSLATSSPGSLSLKPEHEMLLDEMESLDLGVRDVDIEDGVAIQDDDW</sequence>
<feature type="compositionally biased region" description="Polar residues" evidence="1">
    <location>
        <begin position="92"/>
        <end position="111"/>
    </location>
</feature>
<feature type="compositionally biased region" description="Low complexity" evidence="1">
    <location>
        <begin position="1146"/>
        <end position="1157"/>
    </location>
</feature>
<feature type="compositionally biased region" description="Polar residues" evidence="1">
    <location>
        <begin position="244"/>
        <end position="274"/>
    </location>
</feature>
<dbReference type="EMBL" id="ML213609">
    <property type="protein sequence ID" value="TFK37256.1"/>
    <property type="molecule type" value="Genomic_DNA"/>
</dbReference>
<feature type="region of interest" description="Disordered" evidence="1">
    <location>
        <begin position="502"/>
        <end position="523"/>
    </location>
</feature>
<evidence type="ECO:0000256" key="1">
    <source>
        <dbReference type="SAM" id="MobiDB-lite"/>
    </source>
</evidence>
<feature type="compositionally biased region" description="Low complexity" evidence="1">
    <location>
        <begin position="389"/>
        <end position="419"/>
    </location>
</feature>
<reference evidence="2 3" key="1">
    <citation type="journal article" date="2019" name="Nat. Ecol. Evol.">
        <title>Megaphylogeny resolves global patterns of mushroom evolution.</title>
        <authorList>
            <person name="Varga T."/>
            <person name="Krizsan K."/>
            <person name="Foldi C."/>
            <person name="Dima B."/>
            <person name="Sanchez-Garcia M."/>
            <person name="Sanchez-Ramirez S."/>
            <person name="Szollosi G.J."/>
            <person name="Szarkandi J.G."/>
            <person name="Papp V."/>
            <person name="Albert L."/>
            <person name="Andreopoulos W."/>
            <person name="Angelini C."/>
            <person name="Antonin V."/>
            <person name="Barry K.W."/>
            <person name="Bougher N.L."/>
            <person name="Buchanan P."/>
            <person name="Buyck B."/>
            <person name="Bense V."/>
            <person name="Catcheside P."/>
            <person name="Chovatia M."/>
            <person name="Cooper J."/>
            <person name="Damon W."/>
            <person name="Desjardin D."/>
            <person name="Finy P."/>
            <person name="Geml J."/>
            <person name="Haridas S."/>
            <person name="Hughes K."/>
            <person name="Justo A."/>
            <person name="Karasinski D."/>
            <person name="Kautmanova I."/>
            <person name="Kiss B."/>
            <person name="Kocsube S."/>
            <person name="Kotiranta H."/>
            <person name="LaButti K.M."/>
            <person name="Lechner B.E."/>
            <person name="Liimatainen K."/>
            <person name="Lipzen A."/>
            <person name="Lukacs Z."/>
            <person name="Mihaltcheva S."/>
            <person name="Morgado L.N."/>
            <person name="Niskanen T."/>
            <person name="Noordeloos M.E."/>
            <person name="Ohm R.A."/>
            <person name="Ortiz-Santana B."/>
            <person name="Ovrebo C."/>
            <person name="Racz N."/>
            <person name="Riley R."/>
            <person name="Savchenko A."/>
            <person name="Shiryaev A."/>
            <person name="Soop K."/>
            <person name="Spirin V."/>
            <person name="Szebenyi C."/>
            <person name="Tomsovsky M."/>
            <person name="Tulloss R.E."/>
            <person name="Uehling J."/>
            <person name="Grigoriev I.V."/>
            <person name="Vagvolgyi C."/>
            <person name="Papp T."/>
            <person name="Martin F.M."/>
            <person name="Miettinen O."/>
            <person name="Hibbett D.S."/>
            <person name="Nagy L.G."/>
        </authorList>
    </citation>
    <scope>NUCLEOTIDE SEQUENCE [LARGE SCALE GENOMIC DNA]</scope>
    <source>
        <strain evidence="2 3">CBS 166.37</strain>
    </source>
</reference>
<evidence type="ECO:0000313" key="3">
    <source>
        <dbReference type="Proteomes" id="UP000308652"/>
    </source>
</evidence>
<feature type="region of interest" description="Disordered" evidence="1">
    <location>
        <begin position="354"/>
        <end position="436"/>
    </location>
</feature>
<feature type="region of interest" description="Disordered" evidence="1">
    <location>
        <begin position="825"/>
        <end position="914"/>
    </location>
</feature>
<feature type="region of interest" description="Disordered" evidence="1">
    <location>
        <begin position="537"/>
        <end position="799"/>
    </location>
</feature>
<feature type="compositionally biased region" description="Polar residues" evidence="1">
    <location>
        <begin position="1"/>
        <end position="28"/>
    </location>
</feature>
<dbReference type="OrthoDB" id="3216045at2759"/>
<feature type="region of interest" description="Disordered" evidence="1">
    <location>
        <begin position="997"/>
        <end position="1031"/>
    </location>
</feature>
<dbReference type="AlphaFoldDB" id="A0A5C3LYP8"/>
<feature type="compositionally biased region" description="Polar residues" evidence="1">
    <location>
        <begin position="420"/>
        <end position="433"/>
    </location>
</feature>
<feature type="compositionally biased region" description="Polar residues" evidence="1">
    <location>
        <begin position="997"/>
        <end position="1019"/>
    </location>
</feature>
<feature type="compositionally biased region" description="Basic and acidic residues" evidence="1">
    <location>
        <begin position="647"/>
        <end position="657"/>
    </location>
</feature>
<feature type="region of interest" description="Disordered" evidence="1">
    <location>
        <begin position="1"/>
        <end position="130"/>
    </location>
</feature>
<dbReference type="STRING" id="68775.A0A5C3LYP8"/>
<feature type="compositionally biased region" description="Low complexity" evidence="1">
    <location>
        <begin position="57"/>
        <end position="68"/>
    </location>
</feature>
<feature type="region of interest" description="Disordered" evidence="1">
    <location>
        <begin position="217"/>
        <end position="281"/>
    </location>
</feature>
<feature type="compositionally biased region" description="Polar residues" evidence="1">
    <location>
        <begin position="576"/>
        <end position="589"/>
    </location>
</feature>
<feature type="compositionally biased region" description="Basic and acidic residues" evidence="1">
    <location>
        <begin position="890"/>
        <end position="914"/>
    </location>
</feature>
<feature type="compositionally biased region" description="Low complexity" evidence="1">
    <location>
        <begin position="224"/>
        <end position="233"/>
    </location>
</feature>
<feature type="compositionally biased region" description="Basic and acidic residues" evidence="1">
    <location>
        <begin position="862"/>
        <end position="871"/>
    </location>
</feature>
<protein>
    <submittedName>
        <fullName evidence="2">Uncharacterized protein</fullName>
    </submittedName>
</protein>
<keyword evidence="3" id="KW-1185">Reference proteome</keyword>
<dbReference type="Proteomes" id="UP000308652">
    <property type="component" value="Unassembled WGS sequence"/>
</dbReference>
<name>A0A5C3LYP8_9AGAR</name>
<feature type="compositionally biased region" description="Polar residues" evidence="1">
    <location>
        <begin position="354"/>
        <end position="364"/>
    </location>
</feature>
<feature type="region of interest" description="Disordered" evidence="1">
    <location>
        <begin position="1138"/>
        <end position="1157"/>
    </location>
</feature>
<gene>
    <name evidence="2" type="ORF">BDQ12DRAFT_685565</name>
</gene>
<feature type="compositionally biased region" description="Low complexity" evidence="1">
    <location>
        <begin position="30"/>
        <end position="49"/>
    </location>
</feature>